<evidence type="ECO:0000313" key="2">
    <source>
        <dbReference type="EMBL" id="AQV94170.1"/>
    </source>
</evidence>
<feature type="region of interest" description="Disordered" evidence="1">
    <location>
        <begin position="41"/>
        <end position="61"/>
    </location>
</feature>
<sequence length="61" mass="6270">MLSLAGAGLKALHAVHLPLDPDLIKGVLILPVVPLMLRATRRSKHGGQKGATRGPAANQAA</sequence>
<evidence type="ECO:0000313" key="3">
    <source>
        <dbReference type="Proteomes" id="UP000189627"/>
    </source>
</evidence>
<reference evidence="3" key="1">
    <citation type="submission" date="2017-02" db="EMBL/GenBank/DDBJ databases">
        <title>Complete genome sequence of Cupriavidus necator strain NH9, a 3-chlorobenzoate degrader.</title>
        <authorList>
            <person name="Moriuchi R."/>
            <person name="Dohra H."/>
            <person name="Ogawa N."/>
        </authorList>
    </citation>
    <scope>NUCLEOTIDE SEQUENCE [LARGE SCALE GENOMIC DNA]</scope>
    <source>
        <strain evidence="3">NH9</strain>
    </source>
</reference>
<organism evidence="2 3">
    <name type="scientific">Cupriavidus necator</name>
    <name type="common">Alcaligenes eutrophus</name>
    <name type="synonym">Ralstonia eutropha</name>
    <dbReference type="NCBI Taxonomy" id="106590"/>
    <lineage>
        <taxon>Bacteria</taxon>
        <taxon>Pseudomonadati</taxon>
        <taxon>Pseudomonadota</taxon>
        <taxon>Betaproteobacteria</taxon>
        <taxon>Burkholderiales</taxon>
        <taxon>Burkholderiaceae</taxon>
        <taxon>Cupriavidus</taxon>
    </lineage>
</organism>
<protein>
    <submittedName>
        <fullName evidence="2">Uncharacterized protein</fullName>
    </submittedName>
</protein>
<dbReference type="Proteomes" id="UP000189627">
    <property type="component" value="Chromosome 1"/>
</dbReference>
<accession>A0A1U9UNJ4</accession>
<dbReference type="RefSeq" id="WP_078196439.1">
    <property type="nucleotide sequence ID" value="NZ_CP017757.2"/>
</dbReference>
<dbReference type="KEGG" id="cuh:BJN34_09745"/>
<name>A0A1U9UNJ4_CUPNE</name>
<dbReference type="AlphaFoldDB" id="A0A1U9UNJ4"/>
<dbReference type="EMBL" id="CP017757">
    <property type="protein sequence ID" value="AQV94170.1"/>
    <property type="molecule type" value="Genomic_DNA"/>
</dbReference>
<gene>
    <name evidence="2" type="ORF">BJN34_09745</name>
</gene>
<evidence type="ECO:0000256" key="1">
    <source>
        <dbReference type="SAM" id="MobiDB-lite"/>
    </source>
</evidence>
<proteinExistence type="predicted"/>